<dbReference type="InterPro" id="IPR041920">
    <property type="entry name" value="ROS/MUCR_sf"/>
</dbReference>
<dbReference type="STRING" id="871741.SAMN05192570_0272"/>
<feature type="region of interest" description="Disordered" evidence="2">
    <location>
        <begin position="131"/>
        <end position="152"/>
    </location>
</feature>
<comment type="similarity">
    <text evidence="1">Belongs to the ros/MucR family.</text>
</comment>
<evidence type="ECO:0000313" key="4">
    <source>
        <dbReference type="Proteomes" id="UP000198788"/>
    </source>
</evidence>
<dbReference type="OrthoDB" id="9809693at2"/>
<keyword evidence="4" id="KW-1185">Reference proteome</keyword>
<organism evidence="3 4">
    <name type="scientific">Brevundimonas viscosa</name>
    <dbReference type="NCBI Taxonomy" id="871741"/>
    <lineage>
        <taxon>Bacteria</taxon>
        <taxon>Pseudomonadati</taxon>
        <taxon>Pseudomonadota</taxon>
        <taxon>Alphaproteobacteria</taxon>
        <taxon>Caulobacterales</taxon>
        <taxon>Caulobacteraceae</taxon>
        <taxon>Brevundimonas</taxon>
    </lineage>
</organism>
<dbReference type="InterPro" id="IPR008807">
    <property type="entry name" value="ROS_MUCR"/>
</dbReference>
<dbReference type="GO" id="GO:0003677">
    <property type="term" value="F:DNA binding"/>
    <property type="evidence" value="ECO:0007669"/>
    <property type="project" value="InterPro"/>
</dbReference>
<accession>A0A1I6TR10</accession>
<feature type="region of interest" description="Disordered" evidence="2">
    <location>
        <begin position="48"/>
        <end position="68"/>
    </location>
</feature>
<dbReference type="RefSeq" id="WP_092313856.1">
    <property type="nucleotide sequence ID" value="NZ_FOZV01000018.1"/>
</dbReference>
<evidence type="ECO:0000256" key="2">
    <source>
        <dbReference type="SAM" id="MobiDB-lite"/>
    </source>
</evidence>
<dbReference type="GO" id="GO:0008270">
    <property type="term" value="F:zinc ion binding"/>
    <property type="evidence" value="ECO:0007669"/>
    <property type="project" value="InterPro"/>
</dbReference>
<dbReference type="AlphaFoldDB" id="A0A1I6TR10"/>
<name>A0A1I6TR10_9CAUL</name>
<protein>
    <submittedName>
        <fullName evidence="3">Transcriptional regulator, MucR family</fullName>
    </submittedName>
</protein>
<reference evidence="4" key="1">
    <citation type="submission" date="2016-10" db="EMBL/GenBank/DDBJ databases">
        <authorList>
            <person name="Varghese N."/>
            <person name="Submissions S."/>
        </authorList>
    </citation>
    <scope>NUCLEOTIDE SEQUENCE [LARGE SCALE GENOMIC DNA]</scope>
    <source>
        <strain evidence="4">CGMCC 1.10683</strain>
    </source>
</reference>
<dbReference type="Pfam" id="PF05443">
    <property type="entry name" value="ROS_MUCR"/>
    <property type="match status" value="1"/>
</dbReference>
<evidence type="ECO:0000313" key="3">
    <source>
        <dbReference type="EMBL" id="SFS91645.1"/>
    </source>
</evidence>
<dbReference type="Proteomes" id="UP000198788">
    <property type="component" value="Unassembled WGS sequence"/>
</dbReference>
<feature type="compositionally biased region" description="Low complexity" evidence="2">
    <location>
        <begin position="48"/>
        <end position="62"/>
    </location>
</feature>
<gene>
    <name evidence="3" type="ORF">SAMN05192570_0272</name>
</gene>
<sequence>MAEDELNELRGMTVELAAAYASNTNVRLDPEDFQKLIRDTFATLSGLTTAQAEQEPAETTAPKSKAEIRKSITPDALISFEDGRPYKTLKRHLTVRGLSPAEYREKHGLPADYPMVAPNYSAARSQMAKRLGLGQKGRLSNAVLKPSGGRAS</sequence>
<dbReference type="EMBL" id="FOZV01000018">
    <property type="protein sequence ID" value="SFS91645.1"/>
    <property type="molecule type" value="Genomic_DNA"/>
</dbReference>
<dbReference type="Gene3D" id="1.10.10.1550">
    <property type="entry name" value="ROS/MUCR transcriptional regulator protein"/>
    <property type="match status" value="1"/>
</dbReference>
<proteinExistence type="inferred from homology"/>
<dbReference type="GO" id="GO:0006355">
    <property type="term" value="P:regulation of DNA-templated transcription"/>
    <property type="evidence" value="ECO:0007669"/>
    <property type="project" value="InterPro"/>
</dbReference>
<evidence type="ECO:0000256" key="1">
    <source>
        <dbReference type="ARBA" id="ARBA00007031"/>
    </source>
</evidence>